<dbReference type="GO" id="GO:0006508">
    <property type="term" value="P:proteolysis"/>
    <property type="evidence" value="ECO:0007669"/>
    <property type="project" value="UniProtKB-KW"/>
</dbReference>
<dbReference type="GO" id="GO:0004180">
    <property type="term" value="F:carboxypeptidase activity"/>
    <property type="evidence" value="ECO:0007669"/>
    <property type="project" value="UniProtKB-KW"/>
</dbReference>
<dbReference type="InterPro" id="IPR029062">
    <property type="entry name" value="Class_I_gatase-like"/>
</dbReference>
<organism evidence="9 10">
    <name type="scientific">Thermoactinomyces mirandus</name>
    <dbReference type="NCBI Taxonomy" id="2756294"/>
    <lineage>
        <taxon>Bacteria</taxon>
        <taxon>Bacillati</taxon>
        <taxon>Bacillota</taxon>
        <taxon>Bacilli</taxon>
        <taxon>Bacillales</taxon>
        <taxon>Thermoactinomycetaceae</taxon>
        <taxon>Thermoactinomyces</taxon>
    </lineage>
</organism>
<dbReference type="Pfam" id="PF17676">
    <property type="entry name" value="Peptidase_S66C"/>
    <property type="match status" value="1"/>
</dbReference>
<feature type="domain" description="LD-carboxypeptidase C-terminal" evidence="8">
    <location>
        <begin position="176"/>
        <end position="291"/>
    </location>
</feature>
<dbReference type="EMBL" id="JACEOL010000062">
    <property type="protein sequence ID" value="MBA4603620.1"/>
    <property type="molecule type" value="Genomic_DNA"/>
</dbReference>
<dbReference type="RefSeq" id="WP_181742092.1">
    <property type="nucleotide sequence ID" value="NZ_JACEOL010000062.1"/>
</dbReference>
<keyword evidence="4" id="KW-0378">Hydrolase</keyword>
<dbReference type="Pfam" id="PF02016">
    <property type="entry name" value="Peptidase_S66"/>
    <property type="match status" value="1"/>
</dbReference>
<evidence type="ECO:0000256" key="4">
    <source>
        <dbReference type="ARBA" id="ARBA00022801"/>
    </source>
</evidence>
<reference evidence="9 10" key="1">
    <citation type="submission" date="2020-07" db="EMBL/GenBank/DDBJ databases">
        <title>Thermoactinomyces phylogeny.</title>
        <authorList>
            <person name="Dunlap C."/>
        </authorList>
    </citation>
    <scope>NUCLEOTIDE SEQUENCE [LARGE SCALE GENOMIC DNA]</scope>
    <source>
        <strain evidence="9 10">AMNI-1</strain>
    </source>
</reference>
<evidence type="ECO:0000259" key="7">
    <source>
        <dbReference type="Pfam" id="PF02016"/>
    </source>
</evidence>
<dbReference type="SUPFAM" id="SSF52317">
    <property type="entry name" value="Class I glutamine amidotransferase-like"/>
    <property type="match status" value="1"/>
</dbReference>
<dbReference type="SUPFAM" id="SSF141986">
    <property type="entry name" value="LD-carboxypeptidase A C-terminal domain-like"/>
    <property type="match status" value="1"/>
</dbReference>
<dbReference type="Gene3D" id="3.40.50.10740">
    <property type="entry name" value="Class I glutamine amidotransferase-like"/>
    <property type="match status" value="1"/>
</dbReference>
<evidence type="ECO:0000256" key="5">
    <source>
        <dbReference type="ARBA" id="ARBA00022825"/>
    </source>
</evidence>
<evidence type="ECO:0000313" key="9">
    <source>
        <dbReference type="EMBL" id="MBA4603620.1"/>
    </source>
</evidence>
<feature type="active site" description="Charge relay system" evidence="6">
    <location>
        <position position="207"/>
    </location>
</feature>
<dbReference type="CDD" id="cd07025">
    <property type="entry name" value="Peptidase_S66"/>
    <property type="match status" value="1"/>
</dbReference>
<accession>A0A7W2ATC8</accession>
<feature type="active site" description="Charge relay system" evidence="6">
    <location>
        <position position="276"/>
    </location>
</feature>
<dbReference type="InterPro" id="IPR003507">
    <property type="entry name" value="S66_fam"/>
</dbReference>
<evidence type="ECO:0000256" key="2">
    <source>
        <dbReference type="ARBA" id="ARBA00022645"/>
    </source>
</evidence>
<comment type="similarity">
    <text evidence="1">Belongs to the peptidase S66 family.</text>
</comment>
<feature type="active site" description="Nucleophile" evidence="6">
    <location>
        <position position="110"/>
    </location>
</feature>
<sequence>MVIKPKSLYHGDVIGIISPASPVSEEKIDKAIEILCSQGYRVKLGKSAQREYGYLAGGDQERAADLEHMFLASEVKAIFCLRGGYGSLRLLDKIDYEKIRQYPKIFVGYSDITALHIAIHQSTGLVTFHGPMAAELADRGDDESWHTLQAICSGDRQPCCFQGNESFYTIVPGSAEGELTGGNLSLICSTLGTPFEIDTKDKILFIEEVNEEVYQIDRMLTQLRLAGKLNEAKGIILTDFHLSPRTNKPSLPLKEVIHDLLSPLKIPCFYGLSAGHCLPNITLPIGASVEMDASQGVLHIEESVVS</sequence>
<evidence type="ECO:0000313" key="10">
    <source>
        <dbReference type="Proteomes" id="UP000538292"/>
    </source>
</evidence>
<evidence type="ECO:0000256" key="1">
    <source>
        <dbReference type="ARBA" id="ARBA00010233"/>
    </source>
</evidence>
<keyword evidence="3" id="KW-0645">Protease</keyword>
<name>A0A7W2ATC8_9BACL</name>
<dbReference type="Gene3D" id="3.50.30.60">
    <property type="entry name" value="LD-carboxypeptidase A C-terminal domain-like"/>
    <property type="match status" value="1"/>
</dbReference>
<keyword evidence="5" id="KW-0720">Serine protease</keyword>
<dbReference type="Proteomes" id="UP000538292">
    <property type="component" value="Unassembled WGS sequence"/>
</dbReference>
<dbReference type="GO" id="GO:0008236">
    <property type="term" value="F:serine-type peptidase activity"/>
    <property type="evidence" value="ECO:0007669"/>
    <property type="project" value="UniProtKB-KW"/>
</dbReference>
<dbReference type="PANTHER" id="PTHR30237:SF2">
    <property type="entry name" value="MUREIN TETRAPEPTIDE CARBOXYPEPTIDASE"/>
    <property type="match status" value="1"/>
</dbReference>
<comment type="caution">
    <text evidence="9">The sequence shown here is derived from an EMBL/GenBank/DDBJ whole genome shotgun (WGS) entry which is preliminary data.</text>
</comment>
<dbReference type="PANTHER" id="PTHR30237">
    <property type="entry name" value="MURAMOYLTETRAPEPTIDE CARBOXYPEPTIDASE"/>
    <property type="match status" value="1"/>
</dbReference>
<protein>
    <submittedName>
        <fullName evidence="9">LD-carboxypeptidase</fullName>
    </submittedName>
</protein>
<evidence type="ECO:0000259" key="8">
    <source>
        <dbReference type="Pfam" id="PF17676"/>
    </source>
</evidence>
<dbReference type="PIRSF" id="PIRSF028757">
    <property type="entry name" value="LD-carboxypeptidase"/>
    <property type="match status" value="1"/>
</dbReference>
<keyword evidence="2 9" id="KW-0121">Carboxypeptidase</keyword>
<dbReference type="InterPro" id="IPR040449">
    <property type="entry name" value="Peptidase_S66_N"/>
</dbReference>
<dbReference type="AlphaFoldDB" id="A0A7W2ATC8"/>
<feature type="domain" description="LD-carboxypeptidase N-terminal" evidence="7">
    <location>
        <begin position="14"/>
        <end position="130"/>
    </location>
</feature>
<evidence type="ECO:0000256" key="6">
    <source>
        <dbReference type="PIRSR" id="PIRSR028757-1"/>
    </source>
</evidence>
<proteinExistence type="inferred from homology"/>
<dbReference type="InterPro" id="IPR027461">
    <property type="entry name" value="Carboxypeptidase_A_C_sf"/>
</dbReference>
<evidence type="ECO:0000256" key="3">
    <source>
        <dbReference type="ARBA" id="ARBA00022670"/>
    </source>
</evidence>
<gene>
    <name evidence="9" type="ORF">H2C83_15215</name>
</gene>
<dbReference type="InterPro" id="IPR040921">
    <property type="entry name" value="Peptidase_S66C"/>
</dbReference>
<dbReference type="InterPro" id="IPR027478">
    <property type="entry name" value="LdcA_N"/>
</dbReference>
<keyword evidence="10" id="KW-1185">Reference proteome</keyword>